<dbReference type="PANTHER" id="PTHR33619:SF3">
    <property type="entry name" value="POLYSACCHARIDE EXPORT PROTEIN GFCE-RELATED"/>
    <property type="match status" value="1"/>
</dbReference>
<dbReference type="InterPro" id="IPR049712">
    <property type="entry name" value="Poly_export"/>
</dbReference>
<dbReference type="Proteomes" id="UP000230821">
    <property type="component" value="Unassembled WGS sequence"/>
</dbReference>
<reference evidence="3 4" key="1">
    <citation type="submission" date="2017-10" db="EMBL/GenBank/DDBJ databases">
        <title>Novel microbial diversity and functional potential in the marine mammal oral microbiome.</title>
        <authorList>
            <person name="Dudek N.K."/>
            <person name="Sun C.L."/>
            <person name="Burstein D."/>
            <person name="Kantor R.S."/>
            <person name="Aliaga Goltsman D.S."/>
            <person name="Bik E.M."/>
            <person name="Thomas B.C."/>
            <person name="Banfield J.F."/>
            <person name="Relman D.A."/>
        </authorList>
    </citation>
    <scope>NUCLEOTIDE SEQUENCE [LARGE SCALE GENOMIC DNA]</scope>
    <source>
        <strain evidence="3">DOLJORAL78_47_16</strain>
    </source>
</reference>
<evidence type="ECO:0000313" key="3">
    <source>
        <dbReference type="EMBL" id="PIE31673.1"/>
    </source>
</evidence>
<evidence type="ECO:0000259" key="2">
    <source>
        <dbReference type="Pfam" id="PF02563"/>
    </source>
</evidence>
<evidence type="ECO:0000313" key="4">
    <source>
        <dbReference type="Proteomes" id="UP000230821"/>
    </source>
</evidence>
<proteinExistence type="predicted"/>
<accession>A0A2G6K7N2</accession>
<protein>
    <recommendedName>
        <fullName evidence="2">Polysaccharide export protein N-terminal domain-containing protein</fullName>
    </recommendedName>
</protein>
<dbReference type="Pfam" id="PF02563">
    <property type="entry name" value="Poly_export"/>
    <property type="match status" value="1"/>
</dbReference>
<name>A0A2G6K7N2_9BACT</name>
<dbReference type="Gene3D" id="3.30.1950.10">
    <property type="entry name" value="wza like domain"/>
    <property type="match status" value="1"/>
</dbReference>
<gene>
    <name evidence="3" type="ORF">CSA56_17630</name>
</gene>
<dbReference type="AlphaFoldDB" id="A0A2G6K7N2"/>
<dbReference type="EMBL" id="PDSK01000133">
    <property type="protein sequence ID" value="PIE31673.1"/>
    <property type="molecule type" value="Genomic_DNA"/>
</dbReference>
<comment type="caution">
    <text evidence="3">The sequence shown here is derived from an EMBL/GenBank/DDBJ whole genome shotgun (WGS) entry which is preliminary data.</text>
</comment>
<sequence>MKNHAFFVGVVASILFVLYSFSLCAQGLEEREYVIGIGDQLNIQVWEIPELSASVSVRFDGKITLPRLGDVQAAGLRVSSLRTFLAGVTEGKETIGKYVKNPQITITVTRPSENVRLLFSGIVSRRIDVPRGTTIAQVVSQVVPSLPTEPPPNLTAIRVISAEGEEFPVNFQELQRSVGENIRLEWGDTIYIPSLALPTPTPQIQATAMPTPSAIYSEEELRELLWNDPEKLDLVISVAEQLEDGSYSFNIAKISEEQQALIGEELLTTLLGELPPPPTIFTDIMLVGLNVNLARDDIVEAYLAFPASEPDTLPRIQRFHEDDLIEQGPSEQENIYLEKIIDSDKQVILRKGELRQSLTLPTPFTQAKFSGVYTRRNQKAAFFSDLNRSESKRPPQRSFVEDDEVEEGVKLAKITDQWVLLKQDENIQLVLLRDSFNRPTPVPTPVPLPTQLELPPEAEGEQAISDLPVSAAELLKQASPETLQALDTFSELFFATPLLSE</sequence>
<dbReference type="InterPro" id="IPR003715">
    <property type="entry name" value="Poly_export_N"/>
</dbReference>
<dbReference type="PANTHER" id="PTHR33619">
    <property type="entry name" value="POLYSACCHARIDE EXPORT PROTEIN GFCE-RELATED"/>
    <property type="match status" value="1"/>
</dbReference>
<keyword evidence="1" id="KW-0732">Signal</keyword>
<organism evidence="3 4">
    <name type="scientific">candidate division KSB3 bacterium</name>
    <dbReference type="NCBI Taxonomy" id="2044937"/>
    <lineage>
        <taxon>Bacteria</taxon>
        <taxon>candidate division KSB3</taxon>
    </lineage>
</organism>
<evidence type="ECO:0000256" key="1">
    <source>
        <dbReference type="ARBA" id="ARBA00022729"/>
    </source>
</evidence>
<feature type="domain" description="Polysaccharide export protein N-terminal" evidence="2">
    <location>
        <begin position="30"/>
        <end position="109"/>
    </location>
</feature>
<dbReference type="GO" id="GO:0015159">
    <property type="term" value="F:polysaccharide transmembrane transporter activity"/>
    <property type="evidence" value="ECO:0007669"/>
    <property type="project" value="InterPro"/>
</dbReference>